<feature type="transmembrane region" description="Helical" evidence="1">
    <location>
        <begin position="33"/>
        <end position="55"/>
    </location>
</feature>
<organism evidence="2 3">
    <name type="scientific">Adineta ricciae</name>
    <name type="common">Rotifer</name>
    <dbReference type="NCBI Taxonomy" id="249248"/>
    <lineage>
        <taxon>Eukaryota</taxon>
        <taxon>Metazoa</taxon>
        <taxon>Spiralia</taxon>
        <taxon>Gnathifera</taxon>
        <taxon>Rotifera</taxon>
        <taxon>Eurotatoria</taxon>
        <taxon>Bdelloidea</taxon>
        <taxon>Adinetida</taxon>
        <taxon>Adinetidae</taxon>
        <taxon>Adineta</taxon>
    </lineage>
</organism>
<reference evidence="2" key="1">
    <citation type="submission" date="2021-02" db="EMBL/GenBank/DDBJ databases">
        <authorList>
            <person name="Nowell W R."/>
        </authorList>
    </citation>
    <scope>NUCLEOTIDE SEQUENCE</scope>
</reference>
<proteinExistence type="predicted"/>
<accession>A0A815M0U7</accession>
<sequence length="92" mass="10721">MNNNRIGIYHSELINQNSTEPRSLCEYFRKRKLAWMIFLIIIIMIASIIIIVIIIQKTKMNQNDNIWTAEVQTTVLITEDLTIGVTTTEGYF</sequence>
<comment type="caution">
    <text evidence="2">The sequence shown here is derived from an EMBL/GenBank/DDBJ whole genome shotgun (WGS) entry which is preliminary data.</text>
</comment>
<gene>
    <name evidence="2" type="ORF">EDS130_LOCUS36869</name>
</gene>
<keyword evidence="1" id="KW-0472">Membrane</keyword>
<dbReference type="AlphaFoldDB" id="A0A815M0U7"/>
<name>A0A815M0U7_ADIRI</name>
<protein>
    <submittedName>
        <fullName evidence="2">Uncharacterized protein</fullName>
    </submittedName>
</protein>
<dbReference type="EMBL" id="CAJNOJ010000351">
    <property type="protein sequence ID" value="CAF1412939.1"/>
    <property type="molecule type" value="Genomic_DNA"/>
</dbReference>
<dbReference type="Proteomes" id="UP000663852">
    <property type="component" value="Unassembled WGS sequence"/>
</dbReference>
<evidence type="ECO:0000256" key="1">
    <source>
        <dbReference type="SAM" id="Phobius"/>
    </source>
</evidence>
<evidence type="ECO:0000313" key="3">
    <source>
        <dbReference type="Proteomes" id="UP000663852"/>
    </source>
</evidence>
<evidence type="ECO:0000313" key="2">
    <source>
        <dbReference type="EMBL" id="CAF1412939.1"/>
    </source>
</evidence>
<keyword evidence="1" id="KW-0812">Transmembrane</keyword>
<keyword evidence="1" id="KW-1133">Transmembrane helix</keyword>